<dbReference type="EMBL" id="UZAU01000526">
    <property type="status" value="NOT_ANNOTATED_CDS"/>
    <property type="molecule type" value="Genomic_DNA"/>
</dbReference>
<keyword evidence="2" id="KW-1185">Reference proteome</keyword>
<accession>A0A803PKX9</accession>
<proteinExistence type="predicted"/>
<name>A0A803PKX9_CANSA</name>
<protein>
    <submittedName>
        <fullName evidence="1">Uncharacterized protein</fullName>
    </submittedName>
</protein>
<evidence type="ECO:0000313" key="2">
    <source>
        <dbReference type="Proteomes" id="UP000596661"/>
    </source>
</evidence>
<sequence>MEKTFYSDTQGPWEDDLLGDGISMMSAFMEKVNAYIEKVNEYMAKNDDLIHSNATSLKNLEKKVEELSWELHNNSQGVFPSDMQNVWLDDEEITWKNNEDFEKCEETFEDQMEPTSIQNDEQKGEKIINSNLLNSISTQGVEKLFDQSIEETLIPPPLLIHQVIGYQYNEKMVMDKYTYEDSFLLPPNPPPLASFLGFHYAQSFKKSQVEHWSSQILHLAKLEGVQNNDPYVRAYATLYGRKPLFMSTSPKVKLVTLNQALLGRQPKFLNFIFNLITVVVIL</sequence>
<reference evidence="1" key="1">
    <citation type="submission" date="2018-11" db="EMBL/GenBank/DDBJ databases">
        <authorList>
            <person name="Grassa J C."/>
        </authorList>
    </citation>
    <scope>NUCLEOTIDE SEQUENCE [LARGE SCALE GENOMIC DNA]</scope>
</reference>
<dbReference type="Gramene" id="evm.model.05.1336">
    <property type="protein sequence ID" value="cds.evm.model.05.1336"/>
    <property type="gene ID" value="evm.TU.05.1336"/>
</dbReference>
<dbReference type="EnsemblPlants" id="evm.model.05.1336">
    <property type="protein sequence ID" value="cds.evm.model.05.1336"/>
    <property type="gene ID" value="evm.TU.05.1336"/>
</dbReference>
<evidence type="ECO:0000313" key="1">
    <source>
        <dbReference type="EnsemblPlants" id="cds.evm.model.05.1336"/>
    </source>
</evidence>
<organism evidence="1 2">
    <name type="scientific">Cannabis sativa</name>
    <name type="common">Hemp</name>
    <name type="synonym">Marijuana</name>
    <dbReference type="NCBI Taxonomy" id="3483"/>
    <lineage>
        <taxon>Eukaryota</taxon>
        <taxon>Viridiplantae</taxon>
        <taxon>Streptophyta</taxon>
        <taxon>Embryophyta</taxon>
        <taxon>Tracheophyta</taxon>
        <taxon>Spermatophyta</taxon>
        <taxon>Magnoliopsida</taxon>
        <taxon>eudicotyledons</taxon>
        <taxon>Gunneridae</taxon>
        <taxon>Pentapetalae</taxon>
        <taxon>rosids</taxon>
        <taxon>fabids</taxon>
        <taxon>Rosales</taxon>
        <taxon>Cannabaceae</taxon>
        <taxon>Cannabis</taxon>
    </lineage>
</organism>
<dbReference type="Proteomes" id="UP000596661">
    <property type="component" value="Chromosome 5"/>
</dbReference>
<reference evidence="1" key="2">
    <citation type="submission" date="2021-03" db="UniProtKB">
        <authorList>
            <consortium name="EnsemblPlants"/>
        </authorList>
    </citation>
    <scope>IDENTIFICATION</scope>
</reference>
<dbReference type="AlphaFoldDB" id="A0A803PKX9"/>